<dbReference type="Gene3D" id="3.40.640.10">
    <property type="entry name" value="Type I PLP-dependent aspartate aminotransferase-like (Major domain)"/>
    <property type="match status" value="1"/>
</dbReference>
<dbReference type="SUPFAM" id="SSF53383">
    <property type="entry name" value="PLP-dependent transferases"/>
    <property type="match status" value="1"/>
</dbReference>
<dbReference type="InterPro" id="IPR015424">
    <property type="entry name" value="PyrdxlP-dep_Trfase"/>
</dbReference>
<evidence type="ECO:0000313" key="2">
    <source>
        <dbReference type="EMBL" id="GIF02149.1"/>
    </source>
</evidence>
<dbReference type="Proteomes" id="UP000636960">
    <property type="component" value="Unassembled WGS sequence"/>
</dbReference>
<dbReference type="InterPro" id="IPR015421">
    <property type="entry name" value="PyrdxlP-dep_Trfase_major"/>
</dbReference>
<evidence type="ECO:0000313" key="3">
    <source>
        <dbReference type="Proteomes" id="UP000636960"/>
    </source>
</evidence>
<dbReference type="InterPro" id="IPR000192">
    <property type="entry name" value="Aminotrans_V_dom"/>
</dbReference>
<dbReference type="Pfam" id="PF00266">
    <property type="entry name" value="Aminotran_5"/>
    <property type="match status" value="1"/>
</dbReference>
<dbReference type="GO" id="GO:0008483">
    <property type="term" value="F:transaminase activity"/>
    <property type="evidence" value="ECO:0007669"/>
    <property type="project" value="UniProtKB-KW"/>
</dbReference>
<keyword evidence="2" id="KW-0808">Transferase</keyword>
<evidence type="ECO:0000259" key="1">
    <source>
        <dbReference type="Pfam" id="PF00266"/>
    </source>
</evidence>
<dbReference type="PANTHER" id="PTHR43586:SF21">
    <property type="entry name" value="PYRIDOXAL PHOSPHATE (PLP)-DEPENDENT ASPARTATE AMINOTRANSFERASE SUPERFAMILY"/>
    <property type="match status" value="1"/>
</dbReference>
<dbReference type="RefSeq" id="WP_203791213.1">
    <property type="nucleotide sequence ID" value="NZ_BOMV01000122.1"/>
</dbReference>
<dbReference type="EMBL" id="BOMV01000122">
    <property type="protein sequence ID" value="GIF02149.1"/>
    <property type="molecule type" value="Genomic_DNA"/>
</dbReference>
<sequence>MDITNAQALWSPEPGWLNTATYGLPPRPAWDQLQEALAGWRAGTGQREDWEARKTDAREMFARLVRVPVADVATGTAVSQILGPVATAVPDDALVVVPDIEFTSNLFPWLVHEDRLRVTTVPAGQLVDRVSAGCDLVAFSLVQSATGEVADYERLVAAARAVGARVVVDATQACGWLPFDASLADAVVVGGYKWLMAPRGSAFGYLSPGLRETMRPAMAGWAAGKVVDESYYGPPLRLADNARRFDISDAWFSWVGAAPALEVIERIGLDAIRDHDVALANRFLAGLGRPPSNSAIATVDVPAAKEKLNRAGVRASVRNGNVRVAFHIYTTEADVDLALEALTS</sequence>
<name>A0A919K8U4_9ACTN</name>
<feature type="domain" description="Aminotransferase class V" evidence="1">
    <location>
        <begin position="74"/>
        <end position="290"/>
    </location>
</feature>
<dbReference type="Gene3D" id="3.90.1150.10">
    <property type="entry name" value="Aspartate Aminotransferase, domain 1"/>
    <property type="match status" value="1"/>
</dbReference>
<dbReference type="PANTHER" id="PTHR43586">
    <property type="entry name" value="CYSTEINE DESULFURASE"/>
    <property type="match status" value="1"/>
</dbReference>
<protein>
    <submittedName>
        <fullName evidence="2">Aminotransferase class V</fullName>
    </submittedName>
</protein>
<dbReference type="InterPro" id="IPR015422">
    <property type="entry name" value="PyrdxlP-dep_Trfase_small"/>
</dbReference>
<reference evidence="2" key="1">
    <citation type="submission" date="2021-01" db="EMBL/GenBank/DDBJ databases">
        <title>Whole genome shotgun sequence of Actinoplanes rishiriensis NBRC 108556.</title>
        <authorList>
            <person name="Komaki H."/>
            <person name="Tamura T."/>
        </authorList>
    </citation>
    <scope>NUCLEOTIDE SEQUENCE</scope>
    <source>
        <strain evidence="2">NBRC 108556</strain>
    </source>
</reference>
<comment type="caution">
    <text evidence="2">The sequence shown here is derived from an EMBL/GenBank/DDBJ whole genome shotgun (WGS) entry which is preliminary data.</text>
</comment>
<dbReference type="AlphaFoldDB" id="A0A919K8U4"/>
<organism evidence="2 3">
    <name type="scientific">Paractinoplanes rishiriensis</name>
    <dbReference type="NCBI Taxonomy" id="1050105"/>
    <lineage>
        <taxon>Bacteria</taxon>
        <taxon>Bacillati</taxon>
        <taxon>Actinomycetota</taxon>
        <taxon>Actinomycetes</taxon>
        <taxon>Micromonosporales</taxon>
        <taxon>Micromonosporaceae</taxon>
        <taxon>Paractinoplanes</taxon>
    </lineage>
</organism>
<keyword evidence="2" id="KW-0032">Aminotransferase</keyword>
<accession>A0A919K8U4</accession>
<proteinExistence type="predicted"/>
<gene>
    <name evidence="2" type="ORF">Ari01nite_96130</name>
</gene>
<keyword evidence="3" id="KW-1185">Reference proteome</keyword>